<dbReference type="Proteomes" id="UP000325577">
    <property type="component" value="Linkage Group LG4"/>
</dbReference>
<protein>
    <submittedName>
        <fullName evidence="1">Uncharacterized protein</fullName>
    </submittedName>
</protein>
<dbReference type="AlphaFoldDB" id="A0A5J5A183"/>
<accession>A0A5J5A183</accession>
<evidence type="ECO:0000313" key="1">
    <source>
        <dbReference type="EMBL" id="KAA8523121.1"/>
    </source>
</evidence>
<organism evidence="1 2">
    <name type="scientific">Nyssa sinensis</name>
    <dbReference type="NCBI Taxonomy" id="561372"/>
    <lineage>
        <taxon>Eukaryota</taxon>
        <taxon>Viridiplantae</taxon>
        <taxon>Streptophyta</taxon>
        <taxon>Embryophyta</taxon>
        <taxon>Tracheophyta</taxon>
        <taxon>Spermatophyta</taxon>
        <taxon>Magnoliopsida</taxon>
        <taxon>eudicotyledons</taxon>
        <taxon>Gunneridae</taxon>
        <taxon>Pentapetalae</taxon>
        <taxon>asterids</taxon>
        <taxon>Cornales</taxon>
        <taxon>Nyssaceae</taxon>
        <taxon>Nyssa</taxon>
    </lineage>
</organism>
<evidence type="ECO:0000313" key="2">
    <source>
        <dbReference type="Proteomes" id="UP000325577"/>
    </source>
</evidence>
<gene>
    <name evidence="1" type="ORF">F0562_009544</name>
</gene>
<reference evidence="1 2" key="1">
    <citation type="submission" date="2019-09" db="EMBL/GenBank/DDBJ databases">
        <title>A chromosome-level genome assembly of the Chinese tupelo Nyssa sinensis.</title>
        <authorList>
            <person name="Yang X."/>
            <person name="Kang M."/>
            <person name="Yang Y."/>
            <person name="Xiong H."/>
            <person name="Wang M."/>
            <person name="Zhang Z."/>
            <person name="Wang Z."/>
            <person name="Wu H."/>
            <person name="Ma T."/>
            <person name="Liu J."/>
            <person name="Xi Z."/>
        </authorList>
    </citation>
    <scope>NUCLEOTIDE SEQUENCE [LARGE SCALE GENOMIC DNA]</scope>
    <source>
        <strain evidence="1">J267</strain>
        <tissue evidence="1">Leaf</tissue>
    </source>
</reference>
<dbReference type="EMBL" id="CM018047">
    <property type="protein sequence ID" value="KAA8523121.1"/>
    <property type="molecule type" value="Genomic_DNA"/>
</dbReference>
<sequence length="69" mass="7570">MLATTEPISKITFSEKQQMDFIRAQLSESSHGVSCNVIQPEAFFAKLDLLSANLNLCGSSPKAHLILTF</sequence>
<proteinExistence type="predicted"/>
<name>A0A5J5A183_9ASTE</name>
<keyword evidence="2" id="KW-1185">Reference proteome</keyword>